<dbReference type="Pfam" id="PF04029">
    <property type="entry name" value="2-ph_phosp"/>
    <property type="match status" value="1"/>
</dbReference>
<keyword evidence="5" id="KW-0378">Hydrolase</keyword>
<dbReference type="EMBL" id="CP073720">
    <property type="protein sequence ID" value="UWP85197.1"/>
    <property type="molecule type" value="Genomic_DNA"/>
</dbReference>
<keyword evidence="6" id="KW-0460">Magnesium</keyword>
<dbReference type="Gene3D" id="3.90.1560.10">
    <property type="entry name" value="ComB-like"/>
    <property type="match status" value="1"/>
</dbReference>
<evidence type="ECO:0000256" key="3">
    <source>
        <dbReference type="ARBA" id="ARBA00012953"/>
    </source>
</evidence>
<keyword evidence="9" id="KW-1185">Reference proteome</keyword>
<evidence type="ECO:0000256" key="5">
    <source>
        <dbReference type="ARBA" id="ARBA00022801"/>
    </source>
</evidence>
<reference evidence="8" key="2">
    <citation type="submission" date="2022-09" db="EMBL/GenBank/DDBJ databases">
        <title>Biosynthetic gene clusters of Dactylosporangioum fulvum.</title>
        <authorList>
            <person name="Caradec T."/>
        </authorList>
    </citation>
    <scope>NUCLEOTIDE SEQUENCE</scope>
    <source>
        <strain evidence="8">NRRL B-16292</strain>
    </source>
</reference>
<evidence type="ECO:0000256" key="6">
    <source>
        <dbReference type="ARBA" id="ARBA00022842"/>
    </source>
</evidence>
<evidence type="ECO:0000313" key="8">
    <source>
        <dbReference type="EMBL" id="UWP85197.1"/>
    </source>
</evidence>
<accession>A0ABY5W6L4</accession>
<gene>
    <name evidence="8" type="ORF">Dfulv_13585</name>
</gene>
<evidence type="ECO:0000256" key="1">
    <source>
        <dbReference type="ARBA" id="ARBA00001946"/>
    </source>
</evidence>
<comment type="cofactor">
    <cofactor evidence="1">
        <name>Mg(2+)</name>
        <dbReference type="ChEBI" id="CHEBI:18420"/>
    </cofactor>
</comment>
<dbReference type="PANTHER" id="PTHR37311">
    <property type="entry name" value="2-PHOSPHOSULFOLACTATE PHOSPHATASE-RELATED"/>
    <property type="match status" value="1"/>
</dbReference>
<dbReference type="EC" id="3.1.3.71" evidence="3"/>
<dbReference type="PANTHER" id="PTHR37311:SF1">
    <property type="entry name" value="2-PHOSPHOSULFOLACTATE PHOSPHATASE-RELATED"/>
    <property type="match status" value="1"/>
</dbReference>
<name>A0ABY5W6L4_9ACTN</name>
<evidence type="ECO:0000256" key="4">
    <source>
        <dbReference type="ARBA" id="ARBA00021948"/>
    </source>
</evidence>
<evidence type="ECO:0000313" key="9">
    <source>
        <dbReference type="Proteomes" id="UP001059617"/>
    </source>
</evidence>
<proteinExistence type="inferred from homology"/>
<reference evidence="8" key="1">
    <citation type="submission" date="2021-04" db="EMBL/GenBank/DDBJ databases">
        <authorList>
            <person name="Hartkoorn R.C."/>
            <person name="Beaudoing E."/>
            <person name="Hot D."/>
        </authorList>
    </citation>
    <scope>NUCLEOTIDE SEQUENCE</scope>
    <source>
        <strain evidence="8">NRRL B-16292</strain>
    </source>
</reference>
<organism evidence="8 9">
    <name type="scientific">Dactylosporangium fulvum</name>
    <dbReference type="NCBI Taxonomy" id="53359"/>
    <lineage>
        <taxon>Bacteria</taxon>
        <taxon>Bacillati</taxon>
        <taxon>Actinomycetota</taxon>
        <taxon>Actinomycetes</taxon>
        <taxon>Micromonosporales</taxon>
        <taxon>Micromonosporaceae</taxon>
        <taxon>Dactylosporangium</taxon>
    </lineage>
</organism>
<comment type="catalytic activity">
    <reaction evidence="7">
        <text>(2R)-O-phospho-3-sulfolactate + H2O = (2R)-3-sulfolactate + phosphate</text>
        <dbReference type="Rhea" id="RHEA:23416"/>
        <dbReference type="ChEBI" id="CHEBI:15377"/>
        <dbReference type="ChEBI" id="CHEBI:15597"/>
        <dbReference type="ChEBI" id="CHEBI:43474"/>
        <dbReference type="ChEBI" id="CHEBI:58738"/>
        <dbReference type="EC" id="3.1.3.71"/>
    </reaction>
</comment>
<sequence>MSIVGMDAEVPAGTVVIVIDVIRAFTTAAVAFERGATDIVCAASVEAGRDLRRLHPDRLLIGETGGLKPADFDFGNSPFEMSTARLDGRRFIQATSNGTRGLVRHPSPAALLAVSARNVGATARWIGKHHAMTPCMLVCTGETAEDRACATYLDDLLRGAEPRREDLIAGIMDGAAEHARGYARQPAAERVDLSRDLPFCCDVDRSAFAMVGEIRQDHVVLARVPC</sequence>
<dbReference type="InterPro" id="IPR005238">
    <property type="entry name" value="ComB-like"/>
</dbReference>
<evidence type="ECO:0000256" key="2">
    <source>
        <dbReference type="ARBA" id="ARBA00009997"/>
    </source>
</evidence>
<evidence type="ECO:0000256" key="7">
    <source>
        <dbReference type="ARBA" id="ARBA00033711"/>
    </source>
</evidence>
<protein>
    <recommendedName>
        <fullName evidence="4">Probable 2-phosphosulfolactate phosphatase</fullName>
        <ecNumber evidence="3">3.1.3.71</ecNumber>
    </recommendedName>
</protein>
<dbReference type="Proteomes" id="UP001059617">
    <property type="component" value="Chromosome"/>
</dbReference>
<dbReference type="SUPFAM" id="SSF142823">
    <property type="entry name" value="ComB-like"/>
    <property type="match status" value="1"/>
</dbReference>
<dbReference type="RefSeq" id="WP_259863279.1">
    <property type="nucleotide sequence ID" value="NZ_BAAAST010000006.1"/>
</dbReference>
<comment type="similarity">
    <text evidence="2">Belongs to the ComB family.</text>
</comment>
<dbReference type="InterPro" id="IPR036702">
    <property type="entry name" value="ComB-like_sf"/>
</dbReference>